<keyword evidence="2" id="KW-1185">Reference proteome</keyword>
<dbReference type="HOGENOM" id="CLU_2217536_0_0_9"/>
<proteinExistence type="predicted"/>
<evidence type="ECO:0000313" key="1">
    <source>
        <dbReference type="EMBL" id="ERI06479.1"/>
    </source>
</evidence>
<comment type="caution">
    <text evidence="1">The sequence shown here is derived from an EMBL/GenBank/DDBJ whole genome shotgun (WGS) entry which is preliminary data.</text>
</comment>
<dbReference type="PATRIC" id="fig|649747.3.peg.4790"/>
<dbReference type="GeneID" id="92841826"/>
<evidence type="ECO:0000313" key="2">
    <source>
        <dbReference type="Proteomes" id="UP000016511"/>
    </source>
</evidence>
<dbReference type="Proteomes" id="UP000016511">
    <property type="component" value="Unassembled WGS sequence"/>
</dbReference>
<sequence length="106" mass="12706">MLKHKCPKCDECGKELTDWSGNIMVEGKSYHDKIDDFLIWCKECTVRLDRTGEGNKFHNLWELSWLKKDYFSLEEELFEEVKEGQNRWSLDALKKINQLGRMVYEQ</sequence>
<dbReference type="AlphaFoldDB" id="U1WD56"/>
<dbReference type="EMBL" id="AWSJ01000322">
    <property type="protein sequence ID" value="ERI06479.1"/>
    <property type="molecule type" value="Genomic_DNA"/>
</dbReference>
<gene>
    <name evidence="1" type="ORF">HMPREF0083_05321</name>
</gene>
<name>U1WD56_ANEAE</name>
<organism evidence="1 2">
    <name type="scientific">Aneurinibacillus aneurinilyticus ATCC 12856</name>
    <dbReference type="NCBI Taxonomy" id="649747"/>
    <lineage>
        <taxon>Bacteria</taxon>
        <taxon>Bacillati</taxon>
        <taxon>Bacillota</taxon>
        <taxon>Bacilli</taxon>
        <taxon>Bacillales</taxon>
        <taxon>Paenibacillaceae</taxon>
        <taxon>Aneurinibacillus group</taxon>
        <taxon>Aneurinibacillus</taxon>
    </lineage>
</organism>
<dbReference type="STRING" id="649747.HMPREF0083_05321"/>
<reference evidence="1 2" key="1">
    <citation type="submission" date="2013-08" db="EMBL/GenBank/DDBJ databases">
        <authorList>
            <person name="Weinstock G."/>
            <person name="Sodergren E."/>
            <person name="Wylie T."/>
            <person name="Fulton L."/>
            <person name="Fulton R."/>
            <person name="Fronick C."/>
            <person name="O'Laughlin M."/>
            <person name="Godfrey J."/>
            <person name="Miner T."/>
            <person name="Herter B."/>
            <person name="Appelbaum E."/>
            <person name="Cordes M."/>
            <person name="Lek S."/>
            <person name="Wollam A."/>
            <person name="Pepin K.H."/>
            <person name="Palsikar V.B."/>
            <person name="Mitreva M."/>
            <person name="Wilson R.K."/>
        </authorList>
    </citation>
    <scope>NUCLEOTIDE SEQUENCE [LARGE SCALE GENOMIC DNA]</scope>
    <source>
        <strain evidence="1 2">ATCC 12856</strain>
    </source>
</reference>
<dbReference type="RefSeq" id="WP_021624925.1">
    <property type="nucleotide sequence ID" value="NZ_KE952920.1"/>
</dbReference>
<protein>
    <submittedName>
        <fullName evidence="1">Uncharacterized protein</fullName>
    </submittedName>
</protein>
<dbReference type="eggNOG" id="ENOG502ZF1T">
    <property type="taxonomic scope" value="Bacteria"/>
</dbReference>
<accession>U1WD56</accession>